<dbReference type="EMBL" id="CP157199">
    <property type="protein sequence ID" value="XBG60031.1"/>
    <property type="molecule type" value="Genomic_DNA"/>
</dbReference>
<evidence type="ECO:0000313" key="1">
    <source>
        <dbReference type="EMBL" id="XBG60031.1"/>
    </source>
</evidence>
<reference evidence="1" key="1">
    <citation type="submission" date="2024-05" db="EMBL/GenBank/DDBJ databases">
        <title>Pontimicrobium maritimus sp. nov., isolated form sea water.</title>
        <authorList>
            <person name="Muhammad N."/>
            <person name="Vuong T.Q."/>
            <person name="Han H.L."/>
            <person name="Kim S.-G."/>
        </authorList>
    </citation>
    <scope>NUCLEOTIDE SEQUENCE</scope>
    <source>
        <strain evidence="1">SW4</strain>
    </source>
</reference>
<gene>
    <name evidence="1" type="ORF">ABGB03_09170</name>
</gene>
<dbReference type="InterPro" id="IPR054207">
    <property type="entry name" value="DUF6913"/>
</dbReference>
<name>A0AAU7BPM3_9FLAO</name>
<dbReference type="Pfam" id="PF21857">
    <property type="entry name" value="DUF6913"/>
    <property type="match status" value="1"/>
</dbReference>
<proteinExistence type="predicted"/>
<dbReference type="AlphaFoldDB" id="A0AAU7BPM3"/>
<dbReference type="RefSeq" id="WP_347922152.1">
    <property type="nucleotide sequence ID" value="NZ_CP157199.1"/>
</dbReference>
<accession>A0AAU7BPM3</accession>
<organism evidence="1">
    <name type="scientific">Pontimicrobium sp. SW4</name>
    <dbReference type="NCBI Taxonomy" id="3153519"/>
    <lineage>
        <taxon>Bacteria</taxon>
        <taxon>Pseudomonadati</taxon>
        <taxon>Bacteroidota</taxon>
        <taxon>Flavobacteriia</taxon>
        <taxon>Flavobacteriales</taxon>
        <taxon>Flavobacteriaceae</taxon>
        <taxon>Pontimicrobium</taxon>
    </lineage>
</organism>
<protein>
    <submittedName>
        <fullName evidence="1">Uncharacterized protein</fullName>
    </submittedName>
</protein>
<sequence length="172" mass="20248">MFLKRFKEKSNQKYINNILNSRSVIADSRKIESIGIILSFDEFNNYEAFKSLFKEVNILENKVKFIAFITDEKLTPNNWDAFFNSKNFGWKGKIENVELEEFINTEFDALISYYKEDNLELNMVTALSKANFKIGISGNDERLNDFIIDVKPNEVELFKMELIKYLKVLNKI</sequence>